<gene>
    <name evidence="3" type="ORF">C7389_1174</name>
</gene>
<keyword evidence="1" id="KW-0732">Signal</keyword>
<dbReference type="Proteomes" id="UP000295129">
    <property type="component" value="Unassembled WGS sequence"/>
</dbReference>
<dbReference type="PANTHER" id="PTHR38339:SF1">
    <property type="entry name" value="TRANSGLUTAMINASE-LIKE DOMAIN-CONTAINING PROTEIN"/>
    <property type="match status" value="1"/>
</dbReference>
<keyword evidence="3" id="KW-0378">Hydrolase</keyword>
<dbReference type="AlphaFoldDB" id="A0A4R6DTH3"/>
<comment type="caution">
    <text evidence="3">The sequence shown here is derived from an EMBL/GenBank/DDBJ whole genome shotgun (WGS) entry which is preliminary data.</text>
</comment>
<protein>
    <submittedName>
        <fullName evidence="3">Transglutaminase-like putative cysteine protease</fullName>
    </submittedName>
</protein>
<evidence type="ECO:0000313" key="3">
    <source>
        <dbReference type="EMBL" id="TDN47889.1"/>
    </source>
</evidence>
<dbReference type="OrthoDB" id="9804872at2"/>
<dbReference type="EMBL" id="SNVV01000017">
    <property type="protein sequence ID" value="TDN47889.1"/>
    <property type="molecule type" value="Genomic_DNA"/>
</dbReference>
<feature type="signal peptide" evidence="1">
    <location>
        <begin position="1"/>
        <end position="22"/>
    </location>
</feature>
<dbReference type="InterPro" id="IPR038765">
    <property type="entry name" value="Papain-like_cys_pep_sf"/>
</dbReference>
<keyword evidence="4" id="KW-1185">Reference proteome</keyword>
<feature type="domain" description="Transglutaminase-like" evidence="2">
    <location>
        <begin position="207"/>
        <end position="281"/>
    </location>
</feature>
<evidence type="ECO:0000313" key="4">
    <source>
        <dbReference type="Proteomes" id="UP000295129"/>
    </source>
</evidence>
<evidence type="ECO:0000256" key="1">
    <source>
        <dbReference type="SAM" id="SignalP"/>
    </source>
</evidence>
<reference evidence="3 4" key="1">
    <citation type="submission" date="2019-03" db="EMBL/GenBank/DDBJ databases">
        <title>Genomic Encyclopedia of Type Strains, Phase IV (KMG-IV): sequencing the most valuable type-strain genomes for metagenomic binning, comparative biology and taxonomic classification.</title>
        <authorList>
            <person name="Goeker M."/>
        </authorList>
    </citation>
    <scope>NUCLEOTIDE SEQUENCE [LARGE SCALE GENOMIC DNA]</scope>
    <source>
        <strain evidence="3 4">DSM 12121</strain>
    </source>
</reference>
<organism evidence="3 4">
    <name type="scientific">Azoarcus indigens</name>
    <dbReference type="NCBI Taxonomy" id="29545"/>
    <lineage>
        <taxon>Bacteria</taxon>
        <taxon>Pseudomonadati</taxon>
        <taxon>Pseudomonadota</taxon>
        <taxon>Betaproteobacteria</taxon>
        <taxon>Rhodocyclales</taxon>
        <taxon>Zoogloeaceae</taxon>
        <taxon>Azoarcus</taxon>
    </lineage>
</organism>
<dbReference type="Gene3D" id="3.10.620.30">
    <property type="match status" value="1"/>
</dbReference>
<dbReference type="PANTHER" id="PTHR38339">
    <property type="entry name" value="TRANSGLUTAMINASE DOMAIN PROTEIN"/>
    <property type="match status" value="1"/>
</dbReference>
<dbReference type="GO" id="GO:0008233">
    <property type="term" value="F:peptidase activity"/>
    <property type="evidence" value="ECO:0007669"/>
    <property type="project" value="UniProtKB-KW"/>
</dbReference>
<dbReference type="InterPro" id="IPR002931">
    <property type="entry name" value="Transglutaminase-like"/>
</dbReference>
<sequence length="370" mass="40154">MDRRHFLKTSALAASLAVPAWAARAAAPASTFAPSPGAGWRLFEVTSRVEPQQSGGLVRAWVPLPSMEEAEWFKPMGNLWSGNASLMREVRDPVYGARMLYAEWAPGTASPALEVLSRFATRDRAIDFSRPSATPLALPAAEHALFTRATELLPTDGIVRETALQITKGTQGDEAKARAIYEWVVDNTSRNPGTRGCGLGDIKTMLETDTLSGKCADLNALYVGLARAAGLPARDIYGVRVADSRFGYKSLGKSGDISKAQHCRAEVFLSRFGWVPVDPADVRKVVLEEPPANLALNDPKVVPVRKQLFGAWETNWLAYNDAHDLKLYGSAGPTVPFLMYPQGESAAGRFDSLDPAAFRYTLTSREITAA</sequence>
<dbReference type="Pfam" id="PF01841">
    <property type="entry name" value="Transglut_core"/>
    <property type="match status" value="1"/>
</dbReference>
<feature type="chain" id="PRO_5020214960" evidence="1">
    <location>
        <begin position="23"/>
        <end position="370"/>
    </location>
</feature>
<name>A0A4R6DTH3_9RHOO</name>
<keyword evidence="3" id="KW-0645">Protease</keyword>
<dbReference type="RefSeq" id="WP_133593819.1">
    <property type="nucleotide sequence ID" value="NZ_SNVV01000017.1"/>
</dbReference>
<dbReference type="SUPFAM" id="SSF54001">
    <property type="entry name" value="Cysteine proteinases"/>
    <property type="match status" value="1"/>
</dbReference>
<proteinExistence type="predicted"/>
<dbReference type="InterPro" id="IPR006311">
    <property type="entry name" value="TAT_signal"/>
</dbReference>
<evidence type="ECO:0000259" key="2">
    <source>
        <dbReference type="SMART" id="SM00460"/>
    </source>
</evidence>
<dbReference type="PROSITE" id="PS51318">
    <property type="entry name" value="TAT"/>
    <property type="match status" value="1"/>
</dbReference>
<dbReference type="GO" id="GO:0006508">
    <property type="term" value="P:proteolysis"/>
    <property type="evidence" value="ECO:0007669"/>
    <property type="project" value="UniProtKB-KW"/>
</dbReference>
<accession>A0A4R6DTH3</accession>
<dbReference type="SMART" id="SM00460">
    <property type="entry name" value="TGc"/>
    <property type="match status" value="1"/>
</dbReference>